<comment type="caution">
    <text evidence="2">The sequence shown here is derived from an EMBL/GenBank/DDBJ whole genome shotgun (WGS) entry which is preliminary data.</text>
</comment>
<dbReference type="EMBL" id="BIMN01000005">
    <property type="protein sequence ID" value="GCE63862.1"/>
    <property type="molecule type" value="Genomic_DNA"/>
</dbReference>
<dbReference type="RefSeq" id="WP_216083168.1">
    <property type="nucleotide sequence ID" value="NZ_CACTIB010000019.1"/>
</dbReference>
<reference evidence="2 3" key="1">
    <citation type="submission" date="2019-01" db="EMBL/GenBank/DDBJ databases">
        <title>Draft genome sequences of Candidatus Mycoplasma haemohominis SWG34-3 identified from a patient with pyrexia, anemia and liver dysfunction.</title>
        <authorList>
            <person name="Sekizuka T."/>
            <person name="Hattori N."/>
            <person name="Katano H."/>
            <person name="Takuma T."/>
            <person name="Ito T."/>
            <person name="Arai N."/>
            <person name="Yanai R."/>
            <person name="Ishii S."/>
            <person name="Miura Y."/>
            <person name="Tokunaga T."/>
            <person name="Watanabe H."/>
            <person name="Nomura N."/>
            <person name="Eguchi J."/>
            <person name="Arai T."/>
            <person name="Hasegawa H."/>
            <person name="Nakamaki T."/>
            <person name="Wakita T."/>
            <person name="Niki Y."/>
            <person name="Kuroda M."/>
        </authorList>
    </citation>
    <scope>NUCLEOTIDE SEQUENCE [LARGE SCALE GENOMIC DNA]</scope>
    <source>
        <strain evidence="2">SWG34-3</strain>
    </source>
</reference>
<protein>
    <submittedName>
        <fullName evidence="2">Uncharacterized protein</fullName>
    </submittedName>
</protein>
<evidence type="ECO:0000256" key="1">
    <source>
        <dbReference type="SAM" id="Coils"/>
    </source>
</evidence>
<sequence length="155" mass="18932">MRNSKTVLFTICGLLGVNFGGYYVYGEIKARNNTTPLKTEVGLDELRHKKEETEEELRRAVRQIEEEYDYKFRYEWRQKYFSGCNRLMDVDGCIDDYVYKLEPKKFEWVPREYRKKYGRSIFCEDERHELAPHPSRKYHVFTIVCEKWVFSEYDY</sequence>
<organism evidence="2 3">
    <name type="scientific">Candidatus Mycoplasma haematohominis</name>
    <dbReference type="NCBI Taxonomy" id="1494318"/>
    <lineage>
        <taxon>Bacteria</taxon>
        <taxon>Bacillati</taxon>
        <taxon>Mycoplasmatota</taxon>
        <taxon>Mollicutes</taxon>
        <taxon>Mycoplasmataceae</taxon>
        <taxon>Mycoplasma</taxon>
    </lineage>
</organism>
<keyword evidence="1" id="KW-0175">Coiled coil</keyword>
<evidence type="ECO:0000313" key="2">
    <source>
        <dbReference type="EMBL" id="GCE63862.1"/>
    </source>
</evidence>
<dbReference type="AlphaFoldDB" id="A0A478FR23"/>
<evidence type="ECO:0000313" key="3">
    <source>
        <dbReference type="Proteomes" id="UP000324831"/>
    </source>
</evidence>
<proteinExistence type="predicted"/>
<dbReference type="Proteomes" id="UP000324831">
    <property type="component" value="Unassembled WGS sequence"/>
</dbReference>
<feature type="coiled-coil region" evidence="1">
    <location>
        <begin position="43"/>
        <end position="70"/>
    </location>
</feature>
<accession>A0A478FR23</accession>
<gene>
    <name evidence="2" type="ORF">MHSWG343_08690</name>
</gene>
<name>A0A478FR23_9MOLU</name>